<organism evidence="2 3">
    <name type="scientific">Galerina marginata (strain CBS 339.88)</name>
    <dbReference type="NCBI Taxonomy" id="685588"/>
    <lineage>
        <taxon>Eukaryota</taxon>
        <taxon>Fungi</taxon>
        <taxon>Dikarya</taxon>
        <taxon>Basidiomycota</taxon>
        <taxon>Agaricomycotina</taxon>
        <taxon>Agaricomycetes</taxon>
        <taxon>Agaricomycetidae</taxon>
        <taxon>Agaricales</taxon>
        <taxon>Agaricineae</taxon>
        <taxon>Strophariaceae</taxon>
        <taxon>Galerina</taxon>
    </lineage>
</organism>
<dbReference type="Proteomes" id="UP000027222">
    <property type="component" value="Unassembled WGS sequence"/>
</dbReference>
<dbReference type="EMBL" id="KL142384">
    <property type="protein sequence ID" value="KDR74109.1"/>
    <property type="molecule type" value="Genomic_DNA"/>
</dbReference>
<evidence type="ECO:0000256" key="1">
    <source>
        <dbReference type="SAM" id="MobiDB-lite"/>
    </source>
</evidence>
<evidence type="ECO:0000313" key="2">
    <source>
        <dbReference type="EMBL" id="KDR74109.1"/>
    </source>
</evidence>
<sequence length="1136" mass="121675">MANPESFEDWWKENSPTPPPDPDSVTLATVQSVALVSVVEQIPAPPFALATAAQYVVDMQASPPVILNSDGSLIISMRLVIPEPISLDIAGLGQNYISSLYATISTKDQSLVLEAVMDSQPSQPSAKFSITMMRPFAVSSYFQAIGYTDPNPPTIAAIVTSIVGSTTSSSLFATLPSPLSSIISLPTWITDIPRSEIQFSLSPFGADVDRATLATVVPPSLNVQLAGFTFEVKHVSLTISRHQVSNNAPYDMNIVVDATLSGSNGINLDILGTVSRLEKGPFRFSLQVSSPSSLTNIFTALTFPSVPNPIPLPLGGPPLALDIPLSAVGISFVQNYYGATSSFRLDEVFFKFDIGSWTPWQYLPSSLQPKQASDVSLTVMVKASPTNIGLQLDYLLDFPETSSSINLQLTCWPMQAEQTFTSGTVPLLSVRLDTNGGNPPSIGTILQKVTNSSWDTVQAAIPILGDLSDAISIVEVSLEIGEDLNNNPSITAFSIRAHIDKLTLLNTPSIVVGSADLAIVYEDMEWKAALRTHLLFADRFICIADLILPTKTEPGYFRFNNLDDDFTFDELAKSIDSTIDLGTVPIIGSDALKTLRLGHIMVQVQYVQDALLLSAFEVELTWGRQNIGQIRTFANRLTLRWQKLADTQSWSIAWEGQIGAKWHLSAGIQYASGTTSKLVIGGDISNIGGRTLASELVDSLTWTDADSGGATTVWEDTLPSTVSSGFSLDRCRVLIELGETNVYMVAGQASWGKDSQFAAVLLVEEIASTWGFTFALAVKKFRFTDLYEDSQLAQLIDTHLTISNAFVLAFRSPNTIKLSAVRQRLSDLGAWQKLDQGGTLPPIDSFVDTGVELGLVILASLDIGAASSGSLSDNLAVIDSNLVSSNITVSCYLSKAVQTTVTFVAAITSIQLASALLVKNVNLSYTLPVSGSASSSSIFQLDAECVVQISDTQSWSLIGHSTITESNATLAFSTSGGTLLELGALQLKTIALEVDYTFSSTPQTGDGTANQGVVNHGDRYGTYVIKLSATITLGTVESICYVIFMSGSVGALVITVPGTLNIGVLFQSIFGSGFPAELLDISFHNLLVYYAWSATSKTPVGQQGPSSGTYLQGFHAEAATSVYGMSYLLGWRTIII</sequence>
<dbReference type="HOGENOM" id="CLU_008945_0_0_1"/>
<feature type="region of interest" description="Disordered" evidence="1">
    <location>
        <begin position="1"/>
        <end position="24"/>
    </location>
</feature>
<dbReference type="OrthoDB" id="3246270at2759"/>
<protein>
    <submittedName>
        <fullName evidence="2">Uncharacterized protein</fullName>
    </submittedName>
</protein>
<keyword evidence="3" id="KW-1185">Reference proteome</keyword>
<reference evidence="3" key="1">
    <citation type="journal article" date="2014" name="Proc. Natl. Acad. Sci. U.S.A.">
        <title>Extensive sampling of basidiomycete genomes demonstrates inadequacy of the white-rot/brown-rot paradigm for wood decay fungi.</title>
        <authorList>
            <person name="Riley R."/>
            <person name="Salamov A.A."/>
            <person name="Brown D.W."/>
            <person name="Nagy L.G."/>
            <person name="Floudas D."/>
            <person name="Held B.W."/>
            <person name="Levasseur A."/>
            <person name="Lombard V."/>
            <person name="Morin E."/>
            <person name="Otillar R."/>
            <person name="Lindquist E.A."/>
            <person name="Sun H."/>
            <person name="LaButti K.M."/>
            <person name="Schmutz J."/>
            <person name="Jabbour D."/>
            <person name="Luo H."/>
            <person name="Baker S.E."/>
            <person name="Pisabarro A.G."/>
            <person name="Walton J.D."/>
            <person name="Blanchette R.A."/>
            <person name="Henrissat B."/>
            <person name="Martin F."/>
            <person name="Cullen D."/>
            <person name="Hibbett D.S."/>
            <person name="Grigoriev I.V."/>
        </authorList>
    </citation>
    <scope>NUCLEOTIDE SEQUENCE [LARGE SCALE GENOMIC DNA]</scope>
    <source>
        <strain evidence="3">CBS 339.88</strain>
    </source>
</reference>
<dbReference type="AlphaFoldDB" id="A0A067T2E7"/>
<dbReference type="STRING" id="685588.A0A067T2E7"/>
<proteinExistence type="predicted"/>
<name>A0A067T2E7_GALM3</name>
<evidence type="ECO:0000313" key="3">
    <source>
        <dbReference type="Proteomes" id="UP000027222"/>
    </source>
</evidence>
<accession>A0A067T2E7</accession>
<gene>
    <name evidence="2" type="ORF">GALMADRAFT_603196</name>
</gene>